<dbReference type="EMBL" id="MRZV01000762">
    <property type="protein sequence ID" value="PIK44673.1"/>
    <property type="molecule type" value="Genomic_DNA"/>
</dbReference>
<evidence type="ECO:0008006" key="10">
    <source>
        <dbReference type="Google" id="ProtNLM"/>
    </source>
</evidence>
<dbReference type="Pfam" id="PF05729">
    <property type="entry name" value="NACHT"/>
    <property type="match status" value="1"/>
</dbReference>
<evidence type="ECO:0000313" key="9">
    <source>
        <dbReference type="Proteomes" id="UP000230750"/>
    </source>
</evidence>
<evidence type="ECO:0000256" key="5">
    <source>
        <dbReference type="SAM" id="MobiDB-lite"/>
    </source>
</evidence>
<dbReference type="InterPro" id="IPR007111">
    <property type="entry name" value="NACHT_NTPase"/>
</dbReference>
<dbReference type="PANTHER" id="PTHR46312:SF2">
    <property type="entry name" value="NUCLEOTIDE-BINDING OLIGOMERIZATION DOMAIN-CONTAINING PROTEIN 2-LIKE"/>
    <property type="match status" value="1"/>
</dbReference>
<reference evidence="8 9" key="1">
    <citation type="journal article" date="2017" name="PLoS Biol.">
        <title>The sea cucumber genome provides insights into morphological evolution and visceral regeneration.</title>
        <authorList>
            <person name="Zhang X."/>
            <person name="Sun L."/>
            <person name="Yuan J."/>
            <person name="Sun Y."/>
            <person name="Gao Y."/>
            <person name="Zhang L."/>
            <person name="Li S."/>
            <person name="Dai H."/>
            <person name="Hamel J.F."/>
            <person name="Liu C."/>
            <person name="Yu Y."/>
            <person name="Liu S."/>
            <person name="Lin W."/>
            <person name="Guo K."/>
            <person name="Jin S."/>
            <person name="Xu P."/>
            <person name="Storey K.B."/>
            <person name="Huan P."/>
            <person name="Zhang T."/>
            <person name="Zhou Y."/>
            <person name="Zhang J."/>
            <person name="Lin C."/>
            <person name="Li X."/>
            <person name="Xing L."/>
            <person name="Huo D."/>
            <person name="Sun M."/>
            <person name="Wang L."/>
            <person name="Mercier A."/>
            <person name="Li F."/>
            <person name="Yang H."/>
            <person name="Xiang J."/>
        </authorList>
    </citation>
    <scope>NUCLEOTIDE SEQUENCE [LARGE SCALE GENOMIC DNA]</scope>
    <source>
        <strain evidence="8">Shaxun</strain>
        <tissue evidence="8">Muscle</tissue>
    </source>
</reference>
<dbReference type="PANTHER" id="PTHR46312">
    <property type="entry name" value="NACHT DOMAIN-CONTAINING PROTEIN"/>
    <property type="match status" value="1"/>
</dbReference>
<dbReference type="GO" id="GO:0008270">
    <property type="term" value="F:zinc ion binding"/>
    <property type="evidence" value="ECO:0007669"/>
    <property type="project" value="UniProtKB-KW"/>
</dbReference>
<protein>
    <recommendedName>
        <fullName evidence="10">NACHT domain-containing protein</fullName>
    </recommendedName>
</protein>
<feature type="domain" description="ZZ-type" evidence="6">
    <location>
        <begin position="877"/>
        <end position="928"/>
    </location>
</feature>
<dbReference type="AlphaFoldDB" id="A0A2G8K9M5"/>
<name>A0A2G8K9M5_STIJA</name>
<feature type="compositionally biased region" description="Basic and acidic residues" evidence="5">
    <location>
        <begin position="19"/>
        <end position="28"/>
    </location>
</feature>
<feature type="region of interest" description="Disordered" evidence="5">
    <location>
        <begin position="106"/>
        <end position="137"/>
    </location>
</feature>
<dbReference type="Gene3D" id="3.40.50.300">
    <property type="entry name" value="P-loop containing nucleotide triphosphate hydrolases"/>
    <property type="match status" value="1"/>
</dbReference>
<dbReference type="SUPFAM" id="SSF57850">
    <property type="entry name" value="RING/U-box"/>
    <property type="match status" value="1"/>
</dbReference>
<evidence type="ECO:0000256" key="3">
    <source>
        <dbReference type="ARBA" id="ARBA00022833"/>
    </source>
</evidence>
<dbReference type="PROSITE" id="PS50837">
    <property type="entry name" value="NACHT"/>
    <property type="match status" value="1"/>
</dbReference>
<evidence type="ECO:0000313" key="8">
    <source>
        <dbReference type="EMBL" id="PIK44673.1"/>
    </source>
</evidence>
<organism evidence="8 9">
    <name type="scientific">Stichopus japonicus</name>
    <name type="common">Sea cucumber</name>
    <dbReference type="NCBI Taxonomy" id="307972"/>
    <lineage>
        <taxon>Eukaryota</taxon>
        <taxon>Metazoa</taxon>
        <taxon>Echinodermata</taxon>
        <taxon>Eleutherozoa</taxon>
        <taxon>Echinozoa</taxon>
        <taxon>Holothuroidea</taxon>
        <taxon>Aspidochirotacea</taxon>
        <taxon>Aspidochirotida</taxon>
        <taxon>Stichopodidae</taxon>
        <taxon>Apostichopus</taxon>
    </lineage>
</organism>
<feature type="domain" description="NACHT" evidence="7">
    <location>
        <begin position="220"/>
        <end position="343"/>
    </location>
</feature>
<dbReference type="InterPro" id="IPR043145">
    <property type="entry name" value="Znf_ZZ_sf"/>
</dbReference>
<comment type="caution">
    <text evidence="8">The sequence shown here is derived from an EMBL/GenBank/DDBJ whole genome shotgun (WGS) entry which is preliminary data.</text>
</comment>
<proteinExistence type="predicted"/>
<dbReference type="PROSITE" id="PS50135">
    <property type="entry name" value="ZF_ZZ_2"/>
    <property type="match status" value="1"/>
</dbReference>
<dbReference type="InterPro" id="IPR000433">
    <property type="entry name" value="Znf_ZZ"/>
</dbReference>
<keyword evidence="3" id="KW-0862">Zinc</keyword>
<sequence>AKMDGSNQEKALVPVAESRQMKSSEETREVKLHRVDENLDSDIIRSPLKIQKIFQLDCKNKNIMLNFPSSSQVTTLQVIGDRNRCYQDCNVTVNNIQQHSSYVPEIQSPVKRPHPGGSQEDNEFKRSRESFAVSPTERQRIRNVNRMELIEHLRKKYEDVNSSMTPVPRKPAQRWQIKKLFVDIGVSILDQTKSSRHAGSWNSLKTYKALFTSEHLAEAKRIVIEGDPGCGKTTLMYQLAYLWCSKVAPMDKVDIFVLLSMNEMKPGWSIHEAIKETLLPTDCKLEAEDIEDILKDGSCKVLALDGLNEYSGRTAERYMEEDAVKDLMKGRSLSRVKILLTTRKSCVSDLYNCSVARVRLDGFQWNQHCAYVRNVFDGEDGSIQKFWKLLSENDILESLLAVPRFFVLIPHVIRDMKGSLAKLRLDTATGAFRYIEPCLAHHGKVKRYCGREKTSNKRPCEGSSSSIGEQAFEGLITGRRSWREEELHHDPGYVGLIENGVLVEEEEEEVDLHGNEESTPMSIRFMKDRFQEWFGAKYLSGLAESEPELFAEKLKQIDPNSLQHLLRFTCGLKPTTVRPILEKCLQQVEGKPLVDIFCLCLHEHGGDKTPLMDLIKMICAEKFDFSLSHHGMLHQATASLFRYASDQQIEINRVTIRSRHIKETDNLVLPSGVHLQPLPTARKIKLNNWPGKVILPWLKRCASLQTLKIVNDTPFPAEDLWEIFHDKQTKVVLVTYGMTFELAKRKWMVYHDRSCDGCLRGPSSGIVSDVRNASGTISVVAAKWRVCIPTMPSRHFRESRGNISTSAMGVKKALSLEQGSDAGLVTSLISAKFVKTEIFIRTISLKNSAVKRQGTLNIPAVSAKRIPSLEAITDPPHLFVRCDNCGERPVRGKLFKCKDCIDYKLCECCWDRQVHPGHEFEVIIRQTAAEVTTNSYNL</sequence>
<dbReference type="InterPro" id="IPR027417">
    <property type="entry name" value="P-loop_NTPase"/>
</dbReference>
<evidence type="ECO:0000256" key="4">
    <source>
        <dbReference type="PROSITE-ProRule" id="PRU00228"/>
    </source>
</evidence>
<feature type="region of interest" description="Disordered" evidence="5">
    <location>
        <begin position="1"/>
        <end position="28"/>
    </location>
</feature>
<dbReference type="Gene3D" id="3.30.60.90">
    <property type="match status" value="1"/>
</dbReference>
<evidence type="ECO:0000259" key="7">
    <source>
        <dbReference type="PROSITE" id="PS50837"/>
    </source>
</evidence>
<dbReference type="STRING" id="307972.A0A2G8K9M5"/>
<keyword evidence="2 4" id="KW-0863">Zinc-finger</keyword>
<feature type="non-terminal residue" evidence="8">
    <location>
        <position position="1"/>
    </location>
</feature>
<evidence type="ECO:0000259" key="6">
    <source>
        <dbReference type="PROSITE" id="PS50135"/>
    </source>
</evidence>
<dbReference type="Proteomes" id="UP000230750">
    <property type="component" value="Unassembled WGS sequence"/>
</dbReference>
<evidence type="ECO:0000256" key="2">
    <source>
        <dbReference type="ARBA" id="ARBA00022771"/>
    </source>
</evidence>
<keyword evidence="9" id="KW-1185">Reference proteome</keyword>
<dbReference type="OrthoDB" id="120976at2759"/>
<dbReference type="SUPFAM" id="SSF52540">
    <property type="entry name" value="P-loop containing nucleoside triphosphate hydrolases"/>
    <property type="match status" value="1"/>
</dbReference>
<accession>A0A2G8K9M5</accession>
<gene>
    <name evidence="8" type="ORF">BSL78_18467</name>
</gene>
<keyword evidence="1" id="KW-0479">Metal-binding</keyword>
<evidence type="ECO:0000256" key="1">
    <source>
        <dbReference type="ARBA" id="ARBA00022723"/>
    </source>
</evidence>